<proteinExistence type="predicted"/>
<evidence type="ECO:0000256" key="7">
    <source>
        <dbReference type="SAM" id="Phobius"/>
    </source>
</evidence>
<feature type="transmembrane region" description="Helical" evidence="7">
    <location>
        <begin position="228"/>
        <end position="251"/>
    </location>
</feature>
<feature type="transmembrane region" description="Helical" evidence="7">
    <location>
        <begin position="20"/>
        <end position="43"/>
    </location>
</feature>
<feature type="transmembrane region" description="Helical" evidence="7">
    <location>
        <begin position="49"/>
        <end position="70"/>
    </location>
</feature>
<dbReference type="Gene3D" id="1.20.1250.20">
    <property type="entry name" value="MFS general substrate transporter like domains"/>
    <property type="match status" value="1"/>
</dbReference>
<protein>
    <submittedName>
        <fullName evidence="9">MFS transporter</fullName>
    </submittedName>
</protein>
<dbReference type="EMBL" id="JBHSTI010000008">
    <property type="protein sequence ID" value="MFC6237890.1"/>
    <property type="molecule type" value="Genomic_DNA"/>
</dbReference>
<feature type="transmembrane region" description="Helical" evidence="7">
    <location>
        <begin position="91"/>
        <end position="118"/>
    </location>
</feature>
<dbReference type="InterPro" id="IPR020846">
    <property type="entry name" value="MFS_dom"/>
</dbReference>
<evidence type="ECO:0000259" key="8">
    <source>
        <dbReference type="PROSITE" id="PS50850"/>
    </source>
</evidence>
<evidence type="ECO:0000313" key="10">
    <source>
        <dbReference type="Proteomes" id="UP001596138"/>
    </source>
</evidence>
<evidence type="ECO:0000256" key="5">
    <source>
        <dbReference type="ARBA" id="ARBA00022989"/>
    </source>
</evidence>
<organism evidence="9 10">
    <name type="scientific">Longivirga aurantiaca</name>
    <dbReference type="NCBI Taxonomy" id="1837743"/>
    <lineage>
        <taxon>Bacteria</taxon>
        <taxon>Bacillati</taxon>
        <taxon>Actinomycetota</taxon>
        <taxon>Actinomycetes</taxon>
        <taxon>Sporichthyales</taxon>
        <taxon>Sporichthyaceae</taxon>
        <taxon>Longivirga</taxon>
    </lineage>
</organism>
<evidence type="ECO:0000256" key="3">
    <source>
        <dbReference type="ARBA" id="ARBA00022475"/>
    </source>
</evidence>
<keyword evidence="2" id="KW-0813">Transport</keyword>
<accession>A0ABW1T0V1</accession>
<evidence type="ECO:0000256" key="1">
    <source>
        <dbReference type="ARBA" id="ARBA00004651"/>
    </source>
</evidence>
<dbReference type="Proteomes" id="UP001596138">
    <property type="component" value="Unassembled WGS sequence"/>
</dbReference>
<evidence type="ECO:0000256" key="4">
    <source>
        <dbReference type="ARBA" id="ARBA00022692"/>
    </source>
</evidence>
<keyword evidence="10" id="KW-1185">Reference proteome</keyword>
<gene>
    <name evidence="9" type="ORF">ACFQGU_08370</name>
</gene>
<keyword evidence="6 7" id="KW-0472">Membrane</keyword>
<comment type="subcellular location">
    <subcellularLocation>
        <location evidence="1">Cell membrane</location>
        <topology evidence="1">Multi-pass membrane protein</topology>
    </subcellularLocation>
</comment>
<sequence>MSRLLDRVAPPRMGTGFRWLLGSSWTSNIGDGVALAAGPLLVASLTSNAFLVALAALLQRFPWLVLGLYAGAIADRVDRKRLVMVSDAARAVVLAVLATFIVTGHVSVGVVLGAMLLLGVAEVFADTSSQTLLPMLVAPEDLGVGNARFQGSFLVANQIVGPPVGAFLFAAGIAWPFVTQGVLVAFSVVLVARIALPKGGVRGDEQTHVLRDIREGLRWVWHHDAVRTLAIVIVAFNITWGAAWSVLVLYALDHLGMGPVGYGLLTSAAAVGGLVSTGSYDWIERRFDLATVMRTCLLLEVVTHLSLALAPSGAVAIAIMVVFGAYAFVWGAVSTTVRQRATPTELQGRVGSVYSVCVFGGIVLGQLLGGAIAQTWGLTAPFWFAFVGAGITLALVWRQLAYIAHSPSAEQ</sequence>
<dbReference type="Pfam" id="PF05977">
    <property type="entry name" value="MFS_3"/>
    <property type="match status" value="1"/>
</dbReference>
<evidence type="ECO:0000256" key="6">
    <source>
        <dbReference type="ARBA" id="ARBA00023136"/>
    </source>
</evidence>
<keyword evidence="5 7" id="KW-1133">Transmembrane helix</keyword>
<dbReference type="PANTHER" id="PTHR23513:SF6">
    <property type="entry name" value="MAJOR FACILITATOR SUPERFAMILY ASSOCIATED DOMAIN-CONTAINING PROTEIN"/>
    <property type="match status" value="1"/>
</dbReference>
<feature type="transmembrane region" description="Helical" evidence="7">
    <location>
        <begin position="167"/>
        <end position="192"/>
    </location>
</feature>
<feature type="transmembrane region" description="Helical" evidence="7">
    <location>
        <begin position="380"/>
        <end position="397"/>
    </location>
</feature>
<comment type="caution">
    <text evidence="9">The sequence shown here is derived from an EMBL/GenBank/DDBJ whole genome shotgun (WGS) entry which is preliminary data.</text>
</comment>
<feature type="transmembrane region" description="Helical" evidence="7">
    <location>
        <begin position="313"/>
        <end position="333"/>
    </location>
</feature>
<feature type="domain" description="Major facilitator superfamily (MFS) profile" evidence="8">
    <location>
        <begin position="225"/>
        <end position="411"/>
    </location>
</feature>
<dbReference type="InterPro" id="IPR010290">
    <property type="entry name" value="TM_effector"/>
</dbReference>
<dbReference type="SUPFAM" id="SSF103473">
    <property type="entry name" value="MFS general substrate transporter"/>
    <property type="match status" value="1"/>
</dbReference>
<feature type="transmembrane region" description="Helical" evidence="7">
    <location>
        <begin position="353"/>
        <end position="374"/>
    </location>
</feature>
<keyword evidence="4 7" id="KW-0812">Transmembrane</keyword>
<dbReference type="InterPro" id="IPR036259">
    <property type="entry name" value="MFS_trans_sf"/>
</dbReference>
<name>A0ABW1T0V1_9ACTN</name>
<evidence type="ECO:0000313" key="9">
    <source>
        <dbReference type="EMBL" id="MFC6237890.1"/>
    </source>
</evidence>
<dbReference type="PANTHER" id="PTHR23513">
    <property type="entry name" value="INTEGRAL MEMBRANE EFFLUX PROTEIN-RELATED"/>
    <property type="match status" value="1"/>
</dbReference>
<reference evidence="10" key="1">
    <citation type="journal article" date="2019" name="Int. J. Syst. Evol. Microbiol.">
        <title>The Global Catalogue of Microorganisms (GCM) 10K type strain sequencing project: providing services to taxonomists for standard genome sequencing and annotation.</title>
        <authorList>
            <consortium name="The Broad Institute Genomics Platform"/>
            <consortium name="The Broad Institute Genome Sequencing Center for Infectious Disease"/>
            <person name="Wu L."/>
            <person name="Ma J."/>
        </authorList>
    </citation>
    <scope>NUCLEOTIDE SEQUENCE [LARGE SCALE GENOMIC DNA]</scope>
    <source>
        <strain evidence="10">CGMCC 4.7317</strain>
    </source>
</reference>
<dbReference type="CDD" id="cd06173">
    <property type="entry name" value="MFS_MefA_like"/>
    <property type="match status" value="1"/>
</dbReference>
<evidence type="ECO:0000256" key="2">
    <source>
        <dbReference type="ARBA" id="ARBA00022448"/>
    </source>
</evidence>
<dbReference type="RefSeq" id="WP_386765599.1">
    <property type="nucleotide sequence ID" value="NZ_JBHSTI010000008.1"/>
</dbReference>
<dbReference type="PROSITE" id="PS50850">
    <property type="entry name" value="MFS"/>
    <property type="match status" value="1"/>
</dbReference>
<keyword evidence="3" id="KW-1003">Cell membrane</keyword>